<feature type="signal peptide" evidence="1">
    <location>
        <begin position="1"/>
        <end position="29"/>
    </location>
</feature>
<feature type="chain" id="PRO_5045091764" evidence="1">
    <location>
        <begin position="30"/>
        <end position="344"/>
    </location>
</feature>
<gene>
    <name evidence="3" type="ORF">GB927_003280</name>
</gene>
<accession>A0ABT1R1J8</accession>
<dbReference type="SUPFAM" id="SSF53850">
    <property type="entry name" value="Periplasmic binding protein-like II"/>
    <property type="match status" value="1"/>
</dbReference>
<evidence type="ECO:0000313" key="3">
    <source>
        <dbReference type="EMBL" id="MCQ4629045.1"/>
    </source>
</evidence>
<protein>
    <submittedName>
        <fullName evidence="3">ABC transporter substrate-binding protein</fullName>
    </submittedName>
</protein>
<dbReference type="Proteomes" id="UP000996601">
    <property type="component" value="Unassembled WGS sequence"/>
</dbReference>
<reference evidence="3" key="1">
    <citation type="submission" date="2021-07" db="EMBL/GenBank/DDBJ databases">
        <title>Shinella sp. nov., a novel member of the genus Shinella from water.</title>
        <authorList>
            <person name="Deng Y."/>
        </authorList>
    </citation>
    <scope>NUCLEOTIDE SEQUENCE</scope>
    <source>
        <strain evidence="3">CPCC 100929</strain>
    </source>
</reference>
<dbReference type="InterPro" id="IPR027939">
    <property type="entry name" value="NMT1/THI5"/>
</dbReference>
<dbReference type="Gene3D" id="3.40.190.10">
    <property type="entry name" value="Periplasmic binding protein-like II"/>
    <property type="match status" value="2"/>
</dbReference>
<dbReference type="InterPro" id="IPR015168">
    <property type="entry name" value="SsuA/THI5"/>
</dbReference>
<keyword evidence="1" id="KW-0732">Signal</keyword>
<keyword evidence="4" id="KW-1185">Reference proteome</keyword>
<evidence type="ECO:0000313" key="4">
    <source>
        <dbReference type="Proteomes" id="UP000996601"/>
    </source>
</evidence>
<organism evidence="3 4">
    <name type="scientific">Shinella lacus</name>
    <dbReference type="NCBI Taxonomy" id="2654216"/>
    <lineage>
        <taxon>Bacteria</taxon>
        <taxon>Pseudomonadati</taxon>
        <taxon>Pseudomonadota</taxon>
        <taxon>Alphaproteobacteria</taxon>
        <taxon>Hyphomicrobiales</taxon>
        <taxon>Rhizobiaceae</taxon>
        <taxon>Shinella</taxon>
    </lineage>
</organism>
<dbReference type="PANTHER" id="PTHR31528:SF15">
    <property type="entry name" value="RIBOFLAVIN-BINDING PROTEIN RIBY"/>
    <property type="match status" value="1"/>
</dbReference>
<proteinExistence type="predicted"/>
<dbReference type="Pfam" id="PF09084">
    <property type="entry name" value="NMT1"/>
    <property type="match status" value="1"/>
</dbReference>
<sequence length="344" mass="36514">MLTTTRRTALCAALTTALCGFIAATPLHAQELKQVTVVLPHPGAIGHFPMHVARCEGYFEKQGLNVTVQAVDGSGQVIQAIAAGQGDIGNPGPGPLLSARAQGVDVVMFYNHFAKSQFGILVAQDAPFKELTELKGKVIGVGTADGAEVSFARSMLTAAGMTEGTDYTFLPVGDSGPAAVAFQRGDISAYAAATADAAILRTRGMEVRDFTPEAFQGFFGNGYMATRAYIDANPDVIKGFGRALVQGAIFGSDPANREKVLACSAKANPQEAEDRVMLEALFDNIRLRVQPLDPSKGWGYYSPEAWKAWEDSLVASGGLKAPLPDLDKAYTSEFVSYWNEGVNP</sequence>
<name>A0ABT1R1J8_9HYPH</name>
<evidence type="ECO:0000259" key="2">
    <source>
        <dbReference type="Pfam" id="PF09084"/>
    </source>
</evidence>
<dbReference type="EMBL" id="WHSB02000001">
    <property type="protein sequence ID" value="MCQ4629045.1"/>
    <property type="molecule type" value="Genomic_DNA"/>
</dbReference>
<dbReference type="PANTHER" id="PTHR31528">
    <property type="entry name" value="4-AMINO-5-HYDROXYMETHYL-2-METHYLPYRIMIDINE PHOSPHATE SYNTHASE THI11-RELATED"/>
    <property type="match status" value="1"/>
</dbReference>
<feature type="domain" description="SsuA/THI5-like" evidence="2">
    <location>
        <begin position="46"/>
        <end position="249"/>
    </location>
</feature>
<comment type="caution">
    <text evidence="3">The sequence shown here is derived from an EMBL/GenBank/DDBJ whole genome shotgun (WGS) entry which is preliminary data.</text>
</comment>
<evidence type="ECO:0000256" key="1">
    <source>
        <dbReference type="SAM" id="SignalP"/>
    </source>
</evidence>
<dbReference type="RefSeq" id="WP_256115138.1">
    <property type="nucleotide sequence ID" value="NZ_WHSB02000001.1"/>
</dbReference>